<reference evidence="4 5" key="1">
    <citation type="journal article" date="2020" name="Genomics">
        <title>Complete, high-quality genomes from long-read metagenomic sequencing of two wolf lichen thalli reveals enigmatic genome architecture.</title>
        <authorList>
            <person name="McKenzie S.K."/>
            <person name="Walston R.F."/>
            <person name="Allen J.L."/>
        </authorList>
    </citation>
    <scope>NUCLEOTIDE SEQUENCE [LARGE SCALE GENOMIC DNA]</scope>
    <source>
        <strain evidence="4">WasteWater2</strain>
    </source>
</reference>
<evidence type="ECO:0000256" key="1">
    <source>
        <dbReference type="SAM" id="MobiDB-lite"/>
    </source>
</evidence>
<keyword evidence="2" id="KW-0812">Transmembrane</keyword>
<dbReference type="RefSeq" id="XP_037159238.1">
    <property type="nucleotide sequence ID" value="XM_037313838.1"/>
</dbReference>
<sequence length="763" mass="83575">MSTKLRPWLPEPFVFPPIDFDPLRTPDKIAEPCCDCSEGAPPLGLSRPTSPASSTSGKATSEKDILRLPGHFQGWRMGVTLCAITTGTVLVINLIVITWVAAGDGLEGGLGTLQQGSCQKTKHLSLWLHLAINLLSTLLLGASNYTMQCLSSPTREEIDKAHRKRIWLDIGIPSLRNLRQIGRGRIVLWWSMAFSSIPLHLLYNSVVFSTLSAHEYSVFAASAELVNGVAAQEFSANRTAFNWTSPTNWTNTGPYDTMQHFQNASGWQKLDNRDCIKAYGQDYVSAHGDLLLISPAISASEMIVSFVYGPGNGFGNTWWMCDISEQTFANDCSVNAVADRAANWTITYEINDGLTTNQTTHDQIQQKGCPVQYCFSQPVEEQCRVQVSLVILGIVIACNATKALCMLLTIRNQKSQPLVTLGDAIQSFLQEPDPSTEGMCLASKAHLNDARMKKVSMSQNRRLRRLWQKPNSDKTQWIDKPMEWSNRRHWWFSSASLKRWLVCNILCVATLGAAGGCLALGIGNPNLTDRSLAYLWQLGYGTVASQSMISWSLPGTGGLLVAILVANSLQVLLSFLYLAYNGVFTCMLLANEWAEYAYSRKPLRVTSPTGSQRSTYRLQLPYKYGVPLLVLSGILHWLVSQSIFLARISAFTSEGVVDPGESISNIGYSNIAIITVIALGTIAVLLGILNGFRIFRPGMPLAGSCSAAISAACHRPRGDVDAAKKSLMWGVVKVEGDIGHCCLTSFQVEKPIVGKLYAGLSTD</sequence>
<feature type="domain" description="DUF6536" evidence="3">
    <location>
        <begin position="75"/>
        <end position="225"/>
    </location>
</feature>
<feature type="transmembrane region" description="Helical" evidence="2">
    <location>
        <begin position="186"/>
        <end position="203"/>
    </location>
</feature>
<evidence type="ECO:0000313" key="4">
    <source>
        <dbReference type="EMBL" id="KAF6227747.1"/>
    </source>
</evidence>
<comment type="caution">
    <text evidence="4">The sequence shown here is derived from an EMBL/GenBank/DDBJ whole genome shotgun (WGS) entry which is preliminary data.</text>
</comment>
<feature type="compositionally biased region" description="Polar residues" evidence="1">
    <location>
        <begin position="47"/>
        <end position="59"/>
    </location>
</feature>
<feature type="transmembrane region" description="Helical" evidence="2">
    <location>
        <begin position="77"/>
        <end position="102"/>
    </location>
</feature>
<keyword evidence="2" id="KW-1133">Transmembrane helix</keyword>
<feature type="region of interest" description="Disordered" evidence="1">
    <location>
        <begin position="40"/>
        <end position="61"/>
    </location>
</feature>
<keyword evidence="2" id="KW-0472">Membrane</keyword>
<evidence type="ECO:0000313" key="5">
    <source>
        <dbReference type="Proteomes" id="UP000578531"/>
    </source>
</evidence>
<dbReference type="OrthoDB" id="5429634at2759"/>
<feature type="transmembrane region" description="Helical" evidence="2">
    <location>
        <begin position="500"/>
        <end position="522"/>
    </location>
</feature>
<accession>A0A8H6CQI1</accession>
<protein>
    <recommendedName>
        <fullName evidence="3">DUF6536 domain-containing protein</fullName>
    </recommendedName>
</protein>
<dbReference type="GeneID" id="59293602"/>
<dbReference type="InterPro" id="IPR046623">
    <property type="entry name" value="DUF6536"/>
</dbReference>
<evidence type="ECO:0000256" key="2">
    <source>
        <dbReference type="SAM" id="Phobius"/>
    </source>
</evidence>
<feature type="transmembrane region" description="Helical" evidence="2">
    <location>
        <begin position="624"/>
        <end position="646"/>
    </location>
</feature>
<dbReference type="EMBL" id="JACCJC010000081">
    <property type="protein sequence ID" value="KAF6227747.1"/>
    <property type="molecule type" value="Genomic_DNA"/>
</dbReference>
<name>A0A8H6CQI1_9LECA</name>
<dbReference type="Pfam" id="PF20163">
    <property type="entry name" value="DUF6536"/>
    <property type="match status" value="1"/>
</dbReference>
<evidence type="ECO:0000259" key="3">
    <source>
        <dbReference type="Pfam" id="PF20163"/>
    </source>
</evidence>
<feature type="transmembrane region" description="Helical" evidence="2">
    <location>
        <begin position="126"/>
        <end position="145"/>
    </location>
</feature>
<feature type="transmembrane region" description="Helical" evidence="2">
    <location>
        <begin position="387"/>
        <end position="410"/>
    </location>
</feature>
<dbReference type="PANTHER" id="PTHR35395">
    <property type="entry name" value="DUF6536 DOMAIN-CONTAINING PROTEIN"/>
    <property type="match status" value="1"/>
</dbReference>
<dbReference type="AlphaFoldDB" id="A0A8H6CQI1"/>
<dbReference type="PANTHER" id="PTHR35395:SF1">
    <property type="entry name" value="DUF6536 DOMAIN-CONTAINING PROTEIN"/>
    <property type="match status" value="1"/>
</dbReference>
<organism evidence="4 5">
    <name type="scientific">Letharia columbiana</name>
    <dbReference type="NCBI Taxonomy" id="112416"/>
    <lineage>
        <taxon>Eukaryota</taxon>
        <taxon>Fungi</taxon>
        <taxon>Dikarya</taxon>
        <taxon>Ascomycota</taxon>
        <taxon>Pezizomycotina</taxon>
        <taxon>Lecanoromycetes</taxon>
        <taxon>OSLEUM clade</taxon>
        <taxon>Lecanoromycetidae</taxon>
        <taxon>Lecanorales</taxon>
        <taxon>Lecanorineae</taxon>
        <taxon>Parmeliaceae</taxon>
        <taxon>Letharia</taxon>
    </lineage>
</organism>
<keyword evidence="5" id="KW-1185">Reference proteome</keyword>
<feature type="transmembrane region" description="Helical" evidence="2">
    <location>
        <begin position="666"/>
        <end position="689"/>
    </location>
</feature>
<proteinExistence type="predicted"/>
<gene>
    <name evidence="4" type="ORF">HO173_011965</name>
</gene>
<dbReference type="Proteomes" id="UP000578531">
    <property type="component" value="Unassembled WGS sequence"/>
</dbReference>